<evidence type="ECO:0000256" key="1">
    <source>
        <dbReference type="SAM" id="MobiDB-lite"/>
    </source>
</evidence>
<keyword evidence="2" id="KW-0472">Membrane</keyword>
<dbReference type="RefSeq" id="WP_023173075.1">
    <property type="nucleotide sequence ID" value="NC_022600.1"/>
</dbReference>
<feature type="compositionally biased region" description="Basic and acidic residues" evidence="1">
    <location>
        <begin position="90"/>
        <end position="101"/>
    </location>
</feature>
<dbReference type="KEGG" id="glj:GKIL_1710"/>
<keyword evidence="4" id="KW-1185">Reference proteome</keyword>
<feature type="compositionally biased region" description="Polar residues" evidence="1">
    <location>
        <begin position="79"/>
        <end position="89"/>
    </location>
</feature>
<evidence type="ECO:0000256" key="2">
    <source>
        <dbReference type="SAM" id="Phobius"/>
    </source>
</evidence>
<dbReference type="AlphaFoldDB" id="U5QGB0"/>
<feature type="transmembrane region" description="Helical" evidence="2">
    <location>
        <begin position="44"/>
        <end position="66"/>
    </location>
</feature>
<reference evidence="3 4" key="1">
    <citation type="journal article" date="2013" name="PLoS ONE">
        <title>Cultivation and Complete Genome Sequencing of Gloeobacter kilaueensis sp. nov., from a Lava Cave in Kilauea Caldera, Hawai'i.</title>
        <authorList>
            <person name="Saw J.H."/>
            <person name="Schatz M."/>
            <person name="Brown M.V."/>
            <person name="Kunkel D.D."/>
            <person name="Foster J.S."/>
            <person name="Shick H."/>
            <person name="Christensen S."/>
            <person name="Hou S."/>
            <person name="Wan X."/>
            <person name="Donachie S.P."/>
        </authorList>
    </citation>
    <scope>NUCLEOTIDE SEQUENCE [LARGE SCALE GENOMIC DNA]</scope>
    <source>
        <strain evidence="4">JS</strain>
    </source>
</reference>
<protein>
    <submittedName>
        <fullName evidence="3">Uncharacterized protein</fullName>
    </submittedName>
</protein>
<dbReference type="Proteomes" id="UP000017396">
    <property type="component" value="Chromosome"/>
</dbReference>
<keyword evidence="2" id="KW-1133">Transmembrane helix</keyword>
<feature type="region of interest" description="Disordered" evidence="1">
    <location>
        <begin position="79"/>
        <end position="101"/>
    </location>
</feature>
<sequence>MSPFDPLQIPFIPDPHLSWQQWVGIVISVLRAVLHSSIEGMSGWAGILFQAMSLVIGGCLIARAAAAGWSKWKARKQMLQPQTVETTTSPDREEHPAHLGR</sequence>
<evidence type="ECO:0000313" key="3">
    <source>
        <dbReference type="EMBL" id="AGY57956.1"/>
    </source>
</evidence>
<proteinExistence type="predicted"/>
<name>U5QGB0_GLOK1</name>
<dbReference type="HOGENOM" id="CLU_2287526_0_0_3"/>
<dbReference type="STRING" id="1183438.GKIL_1710"/>
<dbReference type="EMBL" id="CP003587">
    <property type="protein sequence ID" value="AGY57956.1"/>
    <property type="molecule type" value="Genomic_DNA"/>
</dbReference>
<keyword evidence="2" id="KW-0812">Transmembrane</keyword>
<gene>
    <name evidence="3" type="ORF">GKIL_1710</name>
</gene>
<accession>U5QGB0</accession>
<evidence type="ECO:0000313" key="4">
    <source>
        <dbReference type="Proteomes" id="UP000017396"/>
    </source>
</evidence>
<organism evidence="3 4">
    <name type="scientific">Gloeobacter kilaueensis (strain ATCC BAA-2537 / CCAP 1431/1 / ULC 316 / JS1)</name>
    <dbReference type="NCBI Taxonomy" id="1183438"/>
    <lineage>
        <taxon>Bacteria</taxon>
        <taxon>Bacillati</taxon>
        <taxon>Cyanobacteriota</taxon>
        <taxon>Cyanophyceae</taxon>
        <taxon>Gloeobacterales</taxon>
        <taxon>Gloeobacteraceae</taxon>
        <taxon>Gloeobacter</taxon>
    </lineage>
</organism>